<sequence length="467" mass="51517">MIPDDDQLRALVARPGESLNVEIKRWLDPSVPMAASKIVKAAFALRNRNGGFLVIGFDDATLQPDIANEPSDIRAKYHQDDIQGLISRYANEPFEVHVALSEREGRVFPVISVPQGVRVPVAVKTSLIDAGSKLLEVGDVYFRTLAANGMPSTAKARPQDWRDILDICFDNREADIGRFLRRQLAGGDLTNLVAALGGRPTQPVDKLRERCAAILSGGEASFGKATAERGLDAHEQTLLDGLTWEVALAIDPAKAGALPDRNFFSAFAASNPKYTGWPVWLDARAMTDERSRPVVRSGAWEALIIAPSEHMANRLEFFRVDPKGDFYLRRLLQDDAVPKRIEPGTRFDPVLMIYRVSEAIAVGLAVAKGLGWDETATLGFMFRWRKLRGRRLDSWANPIIYIPGGGPTQQDEVTTFIEVPLATAPGAIASLVEAATRELFVTFDGTTLSKETYEDQARRLLERRLGP</sequence>
<comment type="caution">
    <text evidence="2">The sequence shown here is derived from an EMBL/GenBank/DDBJ whole genome shotgun (WGS) entry which is preliminary data.</text>
</comment>
<dbReference type="Gene3D" id="3.30.950.30">
    <property type="entry name" value="Schlafen, AAA domain"/>
    <property type="match status" value="1"/>
</dbReference>
<dbReference type="Proteomes" id="UP000289546">
    <property type="component" value="Unassembled WGS sequence"/>
</dbReference>
<evidence type="ECO:0000313" key="2">
    <source>
        <dbReference type="EMBL" id="RXH31129.1"/>
    </source>
</evidence>
<dbReference type="Pfam" id="PF04326">
    <property type="entry name" value="SLFN_AlbA_2"/>
    <property type="match status" value="1"/>
</dbReference>
<dbReference type="EMBL" id="LBJQ01000060">
    <property type="protein sequence ID" value="RXH31129.1"/>
    <property type="molecule type" value="Genomic_DNA"/>
</dbReference>
<dbReference type="InterPro" id="IPR007421">
    <property type="entry name" value="Schlafen_AlbA_2_dom"/>
</dbReference>
<gene>
    <name evidence="2" type="ORF">XH99_11050</name>
</gene>
<organism evidence="2 3">
    <name type="scientific">Bradyrhizobium nanningense</name>
    <dbReference type="NCBI Taxonomy" id="1325118"/>
    <lineage>
        <taxon>Bacteria</taxon>
        <taxon>Pseudomonadati</taxon>
        <taxon>Pseudomonadota</taxon>
        <taxon>Alphaproteobacteria</taxon>
        <taxon>Hyphomicrobiales</taxon>
        <taxon>Nitrobacteraceae</taxon>
        <taxon>Bradyrhizobium</taxon>
    </lineage>
</organism>
<proteinExistence type="predicted"/>
<feature type="domain" description="Schlafen AlbA-2" evidence="1">
    <location>
        <begin position="17"/>
        <end position="143"/>
    </location>
</feature>
<reference evidence="2 3" key="1">
    <citation type="submission" date="2015-04" db="EMBL/GenBank/DDBJ databases">
        <title>Comparative genomics of rhizobia nodulating Arachis hypogaea in China.</title>
        <authorList>
            <person name="Li Y."/>
        </authorList>
    </citation>
    <scope>NUCLEOTIDE SEQUENCE [LARGE SCALE GENOMIC DNA]</scope>
    <source>
        <strain evidence="2 3">CCBAU 51757</strain>
    </source>
</reference>
<dbReference type="RefSeq" id="WP_128918000.1">
    <property type="nucleotide sequence ID" value="NZ_LBJQ01000060.1"/>
</dbReference>
<evidence type="ECO:0000313" key="3">
    <source>
        <dbReference type="Proteomes" id="UP000289546"/>
    </source>
</evidence>
<keyword evidence="3" id="KW-1185">Reference proteome</keyword>
<dbReference type="AlphaFoldDB" id="A0A4V1L2G0"/>
<evidence type="ECO:0000259" key="1">
    <source>
        <dbReference type="Pfam" id="PF04326"/>
    </source>
</evidence>
<name>A0A4V1L2G0_9BRAD</name>
<accession>A0A4V1L2G0</accession>
<protein>
    <recommendedName>
        <fullName evidence="1">Schlafen AlbA-2 domain-containing protein</fullName>
    </recommendedName>
</protein>
<dbReference type="InterPro" id="IPR038461">
    <property type="entry name" value="Schlafen_AlbA_2_dom_sf"/>
</dbReference>